<dbReference type="Pfam" id="PF04542">
    <property type="entry name" value="Sigma70_r2"/>
    <property type="match status" value="1"/>
</dbReference>
<evidence type="ECO:0000256" key="2">
    <source>
        <dbReference type="SAM" id="MobiDB-lite"/>
    </source>
</evidence>
<comment type="caution">
    <text evidence="5">The sequence shown here is derived from an EMBL/GenBank/DDBJ whole genome shotgun (WGS) entry which is preliminary data.</text>
</comment>
<dbReference type="InterPro" id="IPR000838">
    <property type="entry name" value="RNA_pol_sigma70_ECF_CS"/>
</dbReference>
<dbReference type="NCBIfam" id="TIGR02937">
    <property type="entry name" value="sigma70-ECF"/>
    <property type="match status" value="1"/>
</dbReference>
<organism evidence="5 6">
    <name type="scientific">Cellulomonas cellasea</name>
    <dbReference type="NCBI Taxonomy" id="43670"/>
    <lineage>
        <taxon>Bacteria</taxon>
        <taxon>Bacillati</taxon>
        <taxon>Actinomycetota</taxon>
        <taxon>Actinomycetes</taxon>
        <taxon>Micrococcales</taxon>
        <taxon>Cellulomonadaceae</taxon>
        <taxon>Cellulomonas</taxon>
    </lineage>
</organism>
<name>A0A7W4YC29_9CELL</name>
<dbReference type="InterPro" id="IPR053183">
    <property type="entry name" value="ASL1"/>
</dbReference>
<evidence type="ECO:0000256" key="1">
    <source>
        <dbReference type="RuleBase" id="RU000716"/>
    </source>
</evidence>
<dbReference type="GO" id="GO:0016987">
    <property type="term" value="F:sigma factor activity"/>
    <property type="evidence" value="ECO:0007669"/>
    <property type="project" value="UniProtKB-KW"/>
</dbReference>
<dbReference type="PANTHER" id="PTHR34154">
    <property type="entry name" value="ALKALI-SENSITIVE LINKAGE PROTEIN 1"/>
    <property type="match status" value="1"/>
</dbReference>
<comment type="similarity">
    <text evidence="1">Belongs to the sigma-70 factor family. ECF subfamily.</text>
</comment>
<sequence length="676" mass="69739">MQPTPDTATVVAARAGDPDAVDRLVAGYLPLVYSVVGRALHGHADVDDVVQETMLRALRGLGDLRDPEAFRSWLVAIAVRQVRERHRVQGAAPGALPDDGADGDPGADFTDLAIVRLELSGQRRETAEATRWLDEDDRELLSLWWLEASGELTRDEIVDALDVTRAHAAVRVQRMKGQLETARVVVRALAATPPCADLLVVTAGWDGRPAPLWRKRVARHTRECPQCAPAWHGLVAADRLLVGLGLVPVPLALAALRDGLVPGPAAAAPGGAPVVQPGGAPLDASVLPPGVTPVDATALAHAPGQSAGGALGHAGTNAGAHAASGHGLAAKLAVAAGTRVGRGVLVAALTTSAVAGVGTAVAVGQRGPATETVVAATSTPVPGDPAPTPAPTAPAPDPALVPPAVLEPPVEAPAPPVEQPAPPAPEPAPVAAASAKKGVATWQFDGISGALDDVGAGWYYNWSDSNASMPGPDGVEFVPMIWGRDSVTDATLARAASEGTTLLGFNEPDLAEQSGMSVEEALAAWPRLEATGMRLGSPAVAWGGDTPGGWLDRFMTGARAEGRRVDFITLHWYGSDFSDAAVGHFLGYVDAVHERYGLPVWVTEYGLMNFGGSPRYPSGPQLAAFIEGSTAGMEARPYVERYAWFGLPAVGDSAAFGLYTDAATPTEAGRAYRAAG</sequence>
<dbReference type="PROSITE" id="PS01063">
    <property type="entry name" value="SIGMA70_ECF"/>
    <property type="match status" value="1"/>
</dbReference>
<dbReference type="SUPFAM" id="SSF88946">
    <property type="entry name" value="Sigma2 domain of RNA polymerase sigma factors"/>
    <property type="match status" value="1"/>
</dbReference>
<feature type="domain" description="Asl1-like glycosyl hydrolase catalytic" evidence="4">
    <location>
        <begin position="455"/>
        <end position="672"/>
    </location>
</feature>
<dbReference type="InterPro" id="IPR007627">
    <property type="entry name" value="RNA_pol_sigma70_r2"/>
</dbReference>
<feature type="compositionally biased region" description="Pro residues" evidence="2">
    <location>
        <begin position="410"/>
        <end position="428"/>
    </location>
</feature>
<dbReference type="PANTHER" id="PTHR34154:SF3">
    <property type="entry name" value="ALKALI-SENSITIVE LINKAGE PROTEIN 1"/>
    <property type="match status" value="1"/>
</dbReference>
<evidence type="ECO:0000259" key="3">
    <source>
        <dbReference type="Pfam" id="PF04542"/>
    </source>
</evidence>
<dbReference type="InterPro" id="IPR017853">
    <property type="entry name" value="GH"/>
</dbReference>
<accession>A0A7W4YC29</accession>
<keyword evidence="1" id="KW-0804">Transcription</keyword>
<dbReference type="AlphaFoldDB" id="A0A7W4YC29"/>
<gene>
    <name evidence="5" type="ORF">FHR80_003196</name>
</gene>
<evidence type="ECO:0000313" key="6">
    <source>
        <dbReference type="Proteomes" id="UP000518206"/>
    </source>
</evidence>
<reference evidence="5 6" key="2">
    <citation type="submission" date="2020-08" db="EMBL/GenBank/DDBJ databases">
        <authorList>
            <person name="Partida-Martinez L."/>
            <person name="Huntemann M."/>
            <person name="Clum A."/>
            <person name="Wang J."/>
            <person name="Palaniappan K."/>
            <person name="Ritter S."/>
            <person name="Chen I.-M."/>
            <person name="Stamatis D."/>
            <person name="Reddy T."/>
            <person name="O'Malley R."/>
            <person name="Daum C."/>
            <person name="Shapiro N."/>
            <person name="Ivanova N."/>
            <person name="Kyrpides N."/>
            <person name="Woyke T."/>
        </authorList>
    </citation>
    <scope>NUCLEOTIDE SEQUENCE [LARGE SCALE GENOMIC DNA]</scope>
    <source>
        <strain evidence="5 6">RAS26</strain>
    </source>
</reference>
<reference evidence="5 6" key="1">
    <citation type="submission" date="2020-08" db="EMBL/GenBank/DDBJ databases">
        <title>The Agave Microbiome: Exploring the role of microbial communities in plant adaptations to desert environments.</title>
        <authorList>
            <person name="Partida-Martinez L.P."/>
        </authorList>
    </citation>
    <scope>NUCLEOTIDE SEQUENCE [LARGE SCALE GENOMIC DNA]</scope>
    <source>
        <strain evidence="5 6">RAS26</strain>
    </source>
</reference>
<dbReference type="GO" id="GO:0006352">
    <property type="term" value="P:DNA-templated transcription initiation"/>
    <property type="evidence" value="ECO:0007669"/>
    <property type="project" value="InterPro"/>
</dbReference>
<dbReference type="GO" id="GO:0003677">
    <property type="term" value="F:DNA binding"/>
    <property type="evidence" value="ECO:0007669"/>
    <property type="project" value="UniProtKB-KW"/>
</dbReference>
<dbReference type="InterPro" id="IPR013325">
    <property type="entry name" value="RNA_pol_sigma_r2"/>
</dbReference>
<dbReference type="GO" id="GO:0071966">
    <property type="term" value="P:fungal-type cell wall polysaccharide metabolic process"/>
    <property type="evidence" value="ECO:0007669"/>
    <property type="project" value="TreeGrafter"/>
</dbReference>
<proteinExistence type="inferred from homology"/>
<dbReference type="InterPro" id="IPR024655">
    <property type="entry name" value="Asl1_glyco_hydro_catalytic"/>
</dbReference>
<feature type="compositionally biased region" description="Pro residues" evidence="2">
    <location>
        <begin position="382"/>
        <end position="401"/>
    </location>
</feature>
<dbReference type="Proteomes" id="UP000518206">
    <property type="component" value="Unassembled WGS sequence"/>
</dbReference>
<evidence type="ECO:0000313" key="5">
    <source>
        <dbReference type="EMBL" id="MBB2924263.1"/>
    </source>
</evidence>
<dbReference type="Gene3D" id="3.20.20.80">
    <property type="entry name" value="Glycosidases"/>
    <property type="match status" value="1"/>
</dbReference>
<keyword evidence="1" id="KW-0731">Sigma factor</keyword>
<dbReference type="SUPFAM" id="SSF51445">
    <property type="entry name" value="(Trans)glycosidases"/>
    <property type="match status" value="1"/>
</dbReference>
<keyword evidence="1" id="KW-0805">Transcription regulation</keyword>
<dbReference type="InterPro" id="IPR014284">
    <property type="entry name" value="RNA_pol_sigma-70_dom"/>
</dbReference>
<evidence type="ECO:0000259" key="4">
    <source>
        <dbReference type="Pfam" id="PF11790"/>
    </source>
</evidence>
<dbReference type="Gene3D" id="1.10.1740.10">
    <property type="match status" value="1"/>
</dbReference>
<dbReference type="RefSeq" id="WP_183297078.1">
    <property type="nucleotide sequence ID" value="NZ_JACHVX010000005.1"/>
</dbReference>
<dbReference type="EMBL" id="JACHVX010000005">
    <property type="protein sequence ID" value="MBB2924263.1"/>
    <property type="molecule type" value="Genomic_DNA"/>
</dbReference>
<feature type="region of interest" description="Disordered" evidence="2">
    <location>
        <begin position="377"/>
        <end position="429"/>
    </location>
</feature>
<feature type="domain" description="RNA polymerase sigma-70 region 2" evidence="3">
    <location>
        <begin position="24"/>
        <end position="89"/>
    </location>
</feature>
<dbReference type="Pfam" id="PF11790">
    <property type="entry name" value="Glyco_hydro_cc"/>
    <property type="match status" value="1"/>
</dbReference>
<protein>
    <recommendedName>
        <fullName evidence="1">RNA polymerase sigma factor</fullName>
    </recommendedName>
</protein>
<keyword evidence="1" id="KW-0238">DNA-binding</keyword>